<dbReference type="PROSITE" id="PS51257">
    <property type="entry name" value="PROKAR_LIPOPROTEIN"/>
    <property type="match status" value="1"/>
</dbReference>
<dbReference type="Proteomes" id="UP001460072">
    <property type="component" value="Unassembled WGS sequence"/>
</dbReference>
<organism evidence="2 3">
    <name type="scientific">Flavobacterium aureirubrum</name>
    <dbReference type="NCBI Taxonomy" id="3133147"/>
    <lineage>
        <taxon>Bacteria</taxon>
        <taxon>Pseudomonadati</taxon>
        <taxon>Bacteroidota</taxon>
        <taxon>Flavobacteriia</taxon>
        <taxon>Flavobacteriales</taxon>
        <taxon>Flavobacteriaceae</taxon>
        <taxon>Flavobacterium</taxon>
    </lineage>
</organism>
<keyword evidence="3" id="KW-1185">Reference proteome</keyword>
<keyword evidence="1" id="KW-0732">Signal</keyword>
<name>A0ABU9N7K1_9FLAO</name>
<evidence type="ECO:0000313" key="2">
    <source>
        <dbReference type="EMBL" id="MEM0543261.1"/>
    </source>
</evidence>
<protein>
    <submittedName>
        <fullName evidence="2">Uncharacterized protein</fullName>
    </submittedName>
</protein>
<feature type="chain" id="PRO_5047457244" evidence="1">
    <location>
        <begin position="25"/>
        <end position="144"/>
    </location>
</feature>
<dbReference type="EMBL" id="JBCGDO010000016">
    <property type="protein sequence ID" value="MEM0543261.1"/>
    <property type="molecule type" value="Genomic_DNA"/>
</dbReference>
<proteinExistence type="predicted"/>
<accession>A0ABU9N7K1</accession>
<gene>
    <name evidence="2" type="ORF">WFZ85_11590</name>
</gene>
<dbReference type="RefSeq" id="WP_342696458.1">
    <property type="nucleotide sequence ID" value="NZ_JBCGDO010000016.1"/>
</dbReference>
<evidence type="ECO:0000313" key="3">
    <source>
        <dbReference type="Proteomes" id="UP001460072"/>
    </source>
</evidence>
<reference evidence="2 3" key="1">
    <citation type="submission" date="2024-03" db="EMBL/GenBank/DDBJ databases">
        <title>Two novel species of the genus Flavobacterium exhibiting potentially degradation of complex polysaccharides.</title>
        <authorList>
            <person name="Lian X."/>
        </authorList>
    </citation>
    <scope>NUCLEOTIDE SEQUENCE [LARGE SCALE GENOMIC DNA]</scope>
    <source>
        <strain evidence="3">j3</strain>
    </source>
</reference>
<comment type="caution">
    <text evidence="2">The sequence shown here is derived from an EMBL/GenBank/DDBJ whole genome shotgun (WGS) entry which is preliminary data.</text>
</comment>
<feature type="signal peptide" evidence="1">
    <location>
        <begin position="1"/>
        <end position="24"/>
    </location>
</feature>
<evidence type="ECO:0000256" key="1">
    <source>
        <dbReference type="SAM" id="SignalP"/>
    </source>
</evidence>
<sequence>MKNNSTTITILTLLFALFSCSSDNEERNTTITAKINGTTKTFVNAMVSEQVYEDYSDYIVLSNQSDDDTKKLSISLGKETTGPSSIFFIQYKDGDQFYQASGNEITTYITESSTTKIKGTFSGVLTNENSTTITITNGVIDITL</sequence>